<dbReference type="OrthoDB" id="4337967at2"/>
<feature type="compositionally biased region" description="Low complexity" evidence="2">
    <location>
        <begin position="491"/>
        <end position="504"/>
    </location>
</feature>
<feature type="compositionally biased region" description="Pro residues" evidence="2">
    <location>
        <begin position="304"/>
        <end position="327"/>
    </location>
</feature>
<keyword evidence="4" id="KW-1185">Reference proteome</keyword>
<protein>
    <recommendedName>
        <fullName evidence="5">WXG100 family type VII secretion target</fullName>
    </recommendedName>
</protein>
<organism evidence="3 4">
    <name type="scientific">Streptomyces qinzhouensis</name>
    <dbReference type="NCBI Taxonomy" id="2599401"/>
    <lineage>
        <taxon>Bacteria</taxon>
        <taxon>Bacillati</taxon>
        <taxon>Actinomycetota</taxon>
        <taxon>Actinomycetes</taxon>
        <taxon>Kitasatosporales</taxon>
        <taxon>Streptomycetaceae</taxon>
        <taxon>Streptomyces</taxon>
    </lineage>
</organism>
<dbReference type="KEGG" id="sqz:FQU76_25510"/>
<feature type="region of interest" description="Disordered" evidence="2">
    <location>
        <begin position="214"/>
        <end position="589"/>
    </location>
</feature>
<dbReference type="InterPro" id="IPR038332">
    <property type="entry name" value="PPE_sf"/>
</dbReference>
<feature type="compositionally biased region" description="Gly residues" evidence="2">
    <location>
        <begin position="415"/>
        <end position="428"/>
    </location>
</feature>
<dbReference type="AlphaFoldDB" id="A0A5B8JD76"/>
<dbReference type="Proteomes" id="UP000320580">
    <property type="component" value="Chromosome"/>
</dbReference>
<proteinExistence type="predicted"/>
<accession>A0A5B8JD76</accession>
<feature type="coiled-coil region" evidence="1">
    <location>
        <begin position="71"/>
        <end position="102"/>
    </location>
</feature>
<reference evidence="3 4" key="1">
    <citation type="submission" date="2019-07" db="EMBL/GenBank/DDBJ databases">
        <authorList>
            <person name="Zhu P."/>
        </authorList>
    </citation>
    <scope>NUCLEOTIDE SEQUENCE [LARGE SCALE GENOMIC DNA]</scope>
    <source>
        <strain evidence="3 4">SSL-25</strain>
    </source>
</reference>
<evidence type="ECO:0000313" key="4">
    <source>
        <dbReference type="Proteomes" id="UP000320580"/>
    </source>
</evidence>
<feature type="compositionally biased region" description="Basic and acidic residues" evidence="2">
    <location>
        <begin position="253"/>
        <end position="269"/>
    </location>
</feature>
<dbReference type="RefSeq" id="WP_146482618.1">
    <property type="nucleotide sequence ID" value="NZ_CP042266.1"/>
</dbReference>
<evidence type="ECO:0000256" key="2">
    <source>
        <dbReference type="SAM" id="MobiDB-lite"/>
    </source>
</evidence>
<evidence type="ECO:0008006" key="5">
    <source>
        <dbReference type="Google" id="ProtNLM"/>
    </source>
</evidence>
<dbReference type="EMBL" id="CP042266">
    <property type="protein sequence ID" value="QDY79326.1"/>
    <property type="molecule type" value="Genomic_DNA"/>
</dbReference>
<sequence length="589" mass="59658">MTDNDKQPEPTPAEQHEKDLARVERQLDVTDVARKVTSIFGGNGFFARTDFEGHELNIMIDMVLNANPADLESAGDNLWNARKDLRDAAEELRTNIKEVHWEGASGEAFRDFGRALADHADQLGTFADIAATQIRVAGTGLASVRSSMPERDLRLIKHNAKTMPLPERIDTNPDYVAAKKVEKNRQEAINQMNRLASFYAVSEQTLAGQEPPTFSKVLNADVPRPSGEVIDDPSVIGRRPRGLSESPRNGTASERREGSRGTGENRRPETVGAPPLGTPERNPSMELDSAAPPPTTPNSVTPVAPSPGPIGGPPTVPGPSTVPPVPGASPGKFGPGPSALSPTVSKATGGPGLGGGKAVAAGAGGHPGAQGRPGIVGGGPSATGGSNPTGRPTGPMGGGSAASSTGRANPPGMGSAMGGQGPMTGRGGTAAQPMGGRTPSSSAGSRAGRDGIVGGTPQRAPGGASGPRIPRGNVVGAEGQTAARSGTARPGQAGVVGAGPVTGASRATGGGTPSSHGVVGRPKAENGSFSRPGQGSFTTGGAGLVGGRPGRNPSGSEGDRTESARPDYLTEDEETWTAQRRNAGPPVIE</sequence>
<evidence type="ECO:0000313" key="3">
    <source>
        <dbReference type="EMBL" id="QDY79326.1"/>
    </source>
</evidence>
<gene>
    <name evidence="3" type="ORF">FQU76_25510</name>
</gene>
<keyword evidence="1" id="KW-0175">Coiled coil</keyword>
<name>A0A5B8JD76_9ACTN</name>
<feature type="compositionally biased region" description="Gly residues" evidence="2">
    <location>
        <begin position="538"/>
        <end position="549"/>
    </location>
</feature>
<feature type="compositionally biased region" description="Gly residues" evidence="2">
    <location>
        <begin position="349"/>
        <end position="368"/>
    </location>
</feature>
<dbReference type="Gene3D" id="1.20.1260.20">
    <property type="entry name" value="PPE superfamily"/>
    <property type="match status" value="1"/>
</dbReference>
<evidence type="ECO:0000256" key="1">
    <source>
        <dbReference type="SAM" id="Coils"/>
    </source>
</evidence>